<name>A0A2X1ZWA0_9FIRM</name>
<proteinExistence type="predicted"/>
<organism evidence="3 4">
    <name type="scientific">Peptoniphilus harei</name>
    <dbReference type="NCBI Taxonomy" id="54005"/>
    <lineage>
        <taxon>Bacteria</taxon>
        <taxon>Bacillati</taxon>
        <taxon>Bacillota</taxon>
        <taxon>Tissierellia</taxon>
        <taxon>Tissierellales</taxon>
        <taxon>Peptoniphilaceae</taxon>
        <taxon>Peptoniphilus</taxon>
    </lineage>
</organism>
<dbReference type="STRING" id="54005.HMPREF3229_01719"/>
<dbReference type="InterPro" id="IPR014729">
    <property type="entry name" value="Rossmann-like_a/b/a_fold"/>
</dbReference>
<dbReference type="GeneID" id="83862590"/>
<gene>
    <name evidence="3" type="primary">etfB_2</name>
    <name evidence="3" type="ORF">NCTC13076_01105</name>
</gene>
<dbReference type="OrthoDB" id="9804960at2"/>
<dbReference type="AlphaFoldDB" id="A0A2X1ZWA0"/>
<dbReference type="GO" id="GO:0009055">
    <property type="term" value="F:electron transfer activity"/>
    <property type="evidence" value="ECO:0007669"/>
    <property type="project" value="InterPro"/>
</dbReference>
<evidence type="ECO:0000313" key="4">
    <source>
        <dbReference type="Proteomes" id="UP000250070"/>
    </source>
</evidence>
<protein>
    <recommendedName>
        <fullName evidence="1">Electron transfer flavoprotein small subunit</fullName>
    </recommendedName>
</protein>
<dbReference type="PIRSF" id="PIRSF000090">
    <property type="entry name" value="Beta-ETF"/>
    <property type="match status" value="1"/>
</dbReference>
<dbReference type="SMART" id="SM00893">
    <property type="entry name" value="ETF"/>
    <property type="match status" value="1"/>
</dbReference>
<dbReference type="PANTHER" id="PTHR21294:SF17">
    <property type="entry name" value="PROTEIN FIXA"/>
    <property type="match status" value="1"/>
</dbReference>
<dbReference type="InterPro" id="IPR012255">
    <property type="entry name" value="ETF_b"/>
</dbReference>
<dbReference type="InterPro" id="IPR014730">
    <property type="entry name" value="ETF_a/b_N"/>
</dbReference>
<dbReference type="SUPFAM" id="SSF52402">
    <property type="entry name" value="Adenine nucleotide alpha hydrolases-like"/>
    <property type="match status" value="1"/>
</dbReference>
<evidence type="ECO:0000259" key="2">
    <source>
        <dbReference type="SMART" id="SM00893"/>
    </source>
</evidence>
<feature type="domain" description="Electron transfer flavoprotein alpha/beta-subunit N-terminal" evidence="2">
    <location>
        <begin position="22"/>
        <end position="213"/>
    </location>
</feature>
<dbReference type="Proteomes" id="UP000250070">
    <property type="component" value="Unassembled WGS sequence"/>
</dbReference>
<sequence>MNILVFIKEVPDDSVAVSVQEDRAAISDITPVVNAFDTYSLEMAVRLKEAQEDEESQVVVVSIGNEGVKNSLKNCLAVGADKAYLVKNDDYRKLDAKAITEILMGAKEKLEAELGAFDVICFGKETTDAEASQVGVYYANKNGLGVVTSVIAMEKDGDKLVTKQEIDGGYRQVETSLPSVVTIAKPDYEPRYPTIKSKMAARRQKIDDFEVEATSSPILEEIKDFEPKKREAGVKIQEEEVEDTVAKAISLMVEQKVL</sequence>
<evidence type="ECO:0000313" key="3">
    <source>
        <dbReference type="EMBL" id="SPY47696.1"/>
    </source>
</evidence>
<dbReference type="PANTHER" id="PTHR21294">
    <property type="entry name" value="ELECTRON TRANSFER FLAVOPROTEIN BETA-SUBUNIT"/>
    <property type="match status" value="1"/>
</dbReference>
<dbReference type="Gene3D" id="3.40.50.620">
    <property type="entry name" value="HUPs"/>
    <property type="match status" value="1"/>
</dbReference>
<reference evidence="3 4" key="1">
    <citation type="submission" date="2018-06" db="EMBL/GenBank/DDBJ databases">
        <authorList>
            <consortium name="Pathogen Informatics"/>
            <person name="Doyle S."/>
        </authorList>
    </citation>
    <scope>NUCLEOTIDE SEQUENCE [LARGE SCALE GENOMIC DNA]</scope>
    <source>
        <strain evidence="3 4">NCTC13076</strain>
    </source>
</reference>
<dbReference type="RefSeq" id="WP_112889817.1">
    <property type="nucleotide sequence ID" value="NZ_CP068103.1"/>
</dbReference>
<dbReference type="EMBL" id="UATM01000032">
    <property type="protein sequence ID" value="SPY47696.1"/>
    <property type="molecule type" value="Genomic_DNA"/>
</dbReference>
<dbReference type="Pfam" id="PF01012">
    <property type="entry name" value="ETF"/>
    <property type="match status" value="1"/>
</dbReference>
<evidence type="ECO:0000256" key="1">
    <source>
        <dbReference type="ARBA" id="ARBA00042002"/>
    </source>
</evidence>
<accession>A0A2X1ZWA0</accession>